<feature type="transmembrane region" description="Helical" evidence="6">
    <location>
        <begin position="491"/>
        <end position="511"/>
    </location>
</feature>
<feature type="transmembrane region" description="Helical" evidence="6">
    <location>
        <begin position="280"/>
        <end position="299"/>
    </location>
</feature>
<comment type="caution">
    <text evidence="7">The sequence shown here is derived from an EMBL/GenBank/DDBJ whole genome shotgun (WGS) entry which is preliminary data.</text>
</comment>
<dbReference type="SUPFAM" id="SSF103473">
    <property type="entry name" value="MFS general substrate transporter"/>
    <property type="match status" value="1"/>
</dbReference>
<feature type="transmembrane region" description="Helical" evidence="6">
    <location>
        <begin position="311"/>
        <end position="332"/>
    </location>
</feature>
<feature type="transmembrane region" description="Helical" evidence="6">
    <location>
        <begin position="464"/>
        <end position="484"/>
    </location>
</feature>
<feature type="transmembrane region" description="Helical" evidence="6">
    <location>
        <begin position="213"/>
        <end position="231"/>
    </location>
</feature>
<evidence type="ECO:0000313" key="7">
    <source>
        <dbReference type="EMBL" id="KAG9235905.1"/>
    </source>
</evidence>
<gene>
    <name evidence="7" type="ORF">BJ875DRAFT_457994</name>
</gene>
<feature type="transmembrane region" description="Helical" evidence="6">
    <location>
        <begin position="517"/>
        <end position="543"/>
    </location>
</feature>
<evidence type="ECO:0000256" key="1">
    <source>
        <dbReference type="ARBA" id="ARBA00004141"/>
    </source>
</evidence>
<keyword evidence="4 6" id="KW-0472">Membrane</keyword>
<dbReference type="OrthoDB" id="422206at2759"/>
<evidence type="ECO:0000313" key="8">
    <source>
        <dbReference type="Proteomes" id="UP000824998"/>
    </source>
</evidence>
<dbReference type="PANTHER" id="PTHR10924">
    <property type="entry name" value="MAJOR FACILITATOR SUPERFAMILY PROTEIN-RELATED"/>
    <property type="match status" value="1"/>
</dbReference>
<feature type="transmembrane region" description="Helical" evidence="6">
    <location>
        <begin position="374"/>
        <end position="395"/>
    </location>
</feature>
<feature type="transmembrane region" description="Helical" evidence="6">
    <location>
        <begin position="344"/>
        <end position="368"/>
    </location>
</feature>
<name>A0A9P8C719_9HELO</name>
<dbReference type="PANTHER" id="PTHR10924:SF6">
    <property type="entry name" value="SOLUTE CARRIER FAMILY 49 MEMBER A3"/>
    <property type="match status" value="1"/>
</dbReference>
<evidence type="ECO:0000256" key="6">
    <source>
        <dbReference type="SAM" id="Phobius"/>
    </source>
</evidence>
<dbReference type="Gene3D" id="1.20.1250.20">
    <property type="entry name" value="MFS general substrate transporter like domains"/>
    <property type="match status" value="1"/>
</dbReference>
<sequence length="650" mass="70320">MMDSKAKSGEVVSAIDVRAADEMDANHDLTKDTTPIDKSKITPTEGEKVHIVDDAIKPLSELVPEHKEKEDKENQKVPGSTKEREVETGGKQGHGSILPGWTIMRPLKMRALDRKTKGAETITTEAAIQRDDSYSELADSKDSEGLKIMNTEQTGRSDPRGEVDCFSDLRSDDELLEEEDNGVRAGGLGRDGTADGVAVGGSTVEYKVYKRRWFGLVQLVLLNIVVSWDWLTFAASSGTAAEYYNVTESRINWLSTGFQFSFIIAAPFVILTLHRGGPTPSIIASSVLLLLGNWIRYGATRSGKHGNFGGLMFGQILTGLAQPFVLAAPTRYSDMWFTNRGRVAATAATTLANPLGGALAQLVGPFWADKPSDIPNLVLYVSIIASVASIPSFFIPHHPPTLVSHSGATAKQPLLPSLKFLFTSREFYQISITFTIFVGLFNSCSSLINQMLEPYSFSEDEAGIGGALLIVVGLVTSAVTSPIIDKTKGYLLAIKAQVPIVALAYLAFTWAPQTRSLAAPYAILAILGAASFSLVPVVLEYIIELTHPVSPEVTSTIMWTGGQLLGGIFILISDALKAPKSAEDVDDGGNRPPGNLYRALVFQTVVACFAVPWPMMLGLFGRSHGVKMRRVEADREAEARRRGEAERGNA</sequence>
<dbReference type="Pfam" id="PF07690">
    <property type="entry name" value="MFS_1"/>
    <property type="match status" value="1"/>
</dbReference>
<dbReference type="GO" id="GO:0016020">
    <property type="term" value="C:membrane"/>
    <property type="evidence" value="ECO:0007669"/>
    <property type="project" value="UniProtKB-SubCell"/>
</dbReference>
<dbReference type="EMBL" id="MU251420">
    <property type="protein sequence ID" value="KAG9235905.1"/>
    <property type="molecule type" value="Genomic_DNA"/>
</dbReference>
<accession>A0A9P8C719</accession>
<feature type="region of interest" description="Disordered" evidence="5">
    <location>
        <begin position="26"/>
        <end position="99"/>
    </location>
</feature>
<feature type="transmembrane region" description="Helical" evidence="6">
    <location>
        <begin position="251"/>
        <end position="273"/>
    </location>
</feature>
<feature type="transmembrane region" description="Helical" evidence="6">
    <location>
        <begin position="427"/>
        <end position="452"/>
    </location>
</feature>
<evidence type="ECO:0000256" key="4">
    <source>
        <dbReference type="ARBA" id="ARBA00023136"/>
    </source>
</evidence>
<evidence type="ECO:0000256" key="5">
    <source>
        <dbReference type="SAM" id="MobiDB-lite"/>
    </source>
</evidence>
<feature type="compositionally biased region" description="Basic and acidic residues" evidence="5">
    <location>
        <begin position="26"/>
        <end position="56"/>
    </location>
</feature>
<keyword evidence="2 6" id="KW-0812">Transmembrane</keyword>
<feature type="transmembrane region" description="Helical" evidence="6">
    <location>
        <begin position="596"/>
        <end position="620"/>
    </location>
</feature>
<proteinExistence type="predicted"/>
<dbReference type="AlphaFoldDB" id="A0A9P8C719"/>
<reference evidence="7" key="1">
    <citation type="journal article" date="2021" name="IMA Fungus">
        <title>Genomic characterization of three marine fungi, including Emericellopsis atlantica sp. nov. with signatures of a generalist lifestyle and marine biomass degradation.</title>
        <authorList>
            <person name="Hagestad O.C."/>
            <person name="Hou L."/>
            <person name="Andersen J.H."/>
            <person name="Hansen E.H."/>
            <person name="Altermark B."/>
            <person name="Li C."/>
            <person name="Kuhnert E."/>
            <person name="Cox R.J."/>
            <person name="Crous P.W."/>
            <person name="Spatafora J.W."/>
            <person name="Lail K."/>
            <person name="Amirebrahimi M."/>
            <person name="Lipzen A."/>
            <person name="Pangilinan J."/>
            <person name="Andreopoulos W."/>
            <person name="Hayes R.D."/>
            <person name="Ng V."/>
            <person name="Grigoriev I.V."/>
            <person name="Jackson S.A."/>
            <person name="Sutton T.D.S."/>
            <person name="Dobson A.D.W."/>
            <person name="Rama T."/>
        </authorList>
    </citation>
    <scope>NUCLEOTIDE SEQUENCE</scope>
    <source>
        <strain evidence="7">TRa018bII</strain>
    </source>
</reference>
<evidence type="ECO:0000256" key="3">
    <source>
        <dbReference type="ARBA" id="ARBA00022989"/>
    </source>
</evidence>
<keyword evidence="3 6" id="KW-1133">Transmembrane helix</keyword>
<dbReference type="InterPro" id="IPR011701">
    <property type="entry name" value="MFS"/>
</dbReference>
<dbReference type="InterPro" id="IPR036259">
    <property type="entry name" value="MFS_trans_sf"/>
</dbReference>
<keyword evidence="8" id="KW-1185">Reference proteome</keyword>
<dbReference type="Proteomes" id="UP000824998">
    <property type="component" value="Unassembled WGS sequence"/>
</dbReference>
<protein>
    <submittedName>
        <fullName evidence="7">Major facilitator superfamily domain-containing protein</fullName>
    </submittedName>
</protein>
<dbReference type="GO" id="GO:0022857">
    <property type="term" value="F:transmembrane transporter activity"/>
    <property type="evidence" value="ECO:0007669"/>
    <property type="project" value="InterPro"/>
</dbReference>
<feature type="compositionally biased region" description="Basic and acidic residues" evidence="5">
    <location>
        <begin position="63"/>
        <end position="88"/>
    </location>
</feature>
<dbReference type="InterPro" id="IPR049680">
    <property type="entry name" value="FLVCR1-2_SLC49-like"/>
</dbReference>
<comment type="subcellular location">
    <subcellularLocation>
        <location evidence="1">Membrane</location>
        <topology evidence="1">Multi-pass membrane protein</topology>
    </subcellularLocation>
</comment>
<organism evidence="7 8">
    <name type="scientific">Amylocarpus encephaloides</name>
    <dbReference type="NCBI Taxonomy" id="45428"/>
    <lineage>
        <taxon>Eukaryota</taxon>
        <taxon>Fungi</taxon>
        <taxon>Dikarya</taxon>
        <taxon>Ascomycota</taxon>
        <taxon>Pezizomycotina</taxon>
        <taxon>Leotiomycetes</taxon>
        <taxon>Helotiales</taxon>
        <taxon>Helotiales incertae sedis</taxon>
        <taxon>Amylocarpus</taxon>
    </lineage>
</organism>
<evidence type="ECO:0000256" key="2">
    <source>
        <dbReference type="ARBA" id="ARBA00022692"/>
    </source>
</evidence>